<dbReference type="GO" id="GO:0005886">
    <property type="term" value="C:plasma membrane"/>
    <property type="evidence" value="ECO:0007669"/>
    <property type="project" value="UniProtKB-SubCell"/>
</dbReference>
<comment type="caution">
    <text evidence="8">The sequence shown here is derived from an EMBL/GenBank/DDBJ whole genome shotgun (WGS) entry which is preliminary data.</text>
</comment>
<feature type="transmembrane region" description="Helical" evidence="7">
    <location>
        <begin position="206"/>
        <end position="229"/>
    </location>
</feature>
<evidence type="ECO:0000256" key="3">
    <source>
        <dbReference type="ARBA" id="ARBA00022692"/>
    </source>
</evidence>
<organism evidence="8 9">
    <name type="scientific">Candidatus Ureaplasma intestinipullorum</name>
    <dbReference type="NCBI Taxonomy" id="2838770"/>
    <lineage>
        <taxon>Bacteria</taxon>
        <taxon>Bacillati</taxon>
        <taxon>Mycoplasmatota</taxon>
        <taxon>Mycoplasmoidales</taxon>
        <taxon>Mycoplasmoidaceae</taxon>
        <taxon>Ureaplasma</taxon>
    </lineage>
</organism>
<feature type="transmembrane region" description="Helical" evidence="7">
    <location>
        <begin position="28"/>
        <end position="51"/>
    </location>
</feature>
<feature type="transmembrane region" description="Helical" evidence="7">
    <location>
        <begin position="250"/>
        <end position="273"/>
    </location>
</feature>
<evidence type="ECO:0000256" key="1">
    <source>
        <dbReference type="ARBA" id="ARBA00004651"/>
    </source>
</evidence>
<keyword evidence="3 7" id="KW-0812">Transmembrane</keyword>
<dbReference type="EMBL" id="JAHLFM010000001">
    <property type="protein sequence ID" value="MBU3830537.1"/>
    <property type="molecule type" value="Genomic_DNA"/>
</dbReference>
<feature type="transmembrane region" description="Helical" evidence="7">
    <location>
        <begin position="71"/>
        <end position="89"/>
    </location>
</feature>
<dbReference type="CDD" id="cd06580">
    <property type="entry name" value="TM_PBP1_transp_TpRbsC_like"/>
    <property type="match status" value="1"/>
</dbReference>
<keyword evidence="5 7" id="KW-0472">Membrane</keyword>
<dbReference type="AlphaFoldDB" id="A0A9E2NVK9"/>
<feature type="transmembrane region" description="Helical" evidence="7">
    <location>
        <begin position="96"/>
        <end position="116"/>
    </location>
</feature>
<evidence type="ECO:0000313" key="8">
    <source>
        <dbReference type="EMBL" id="MBU3830537.1"/>
    </source>
</evidence>
<feature type="transmembrane region" description="Helical" evidence="7">
    <location>
        <begin position="157"/>
        <end position="175"/>
    </location>
</feature>
<evidence type="ECO:0000313" key="9">
    <source>
        <dbReference type="Proteomes" id="UP000824247"/>
    </source>
</evidence>
<evidence type="ECO:0008006" key="10">
    <source>
        <dbReference type="Google" id="ProtNLM"/>
    </source>
</evidence>
<dbReference type="PANTHER" id="PTHR47089:SF1">
    <property type="entry name" value="GUANOSINE ABC TRANSPORTER PERMEASE PROTEIN NUPP"/>
    <property type="match status" value="1"/>
</dbReference>
<dbReference type="GO" id="GO:0022857">
    <property type="term" value="F:transmembrane transporter activity"/>
    <property type="evidence" value="ECO:0007669"/>
    <property type="project" value="InterPro"/>
</dbReference>
<evidence type="ECO:0000256" key="5">
    <source>
        <dbReference type="ARBA" id="ARBA00023136"/>
    </source>
</evidence>
<keyword evidence="6" id="KW-0175">Coiled coil</keyword>
<comment type="subcellular location">
    <subcellularLocation>
        <location evidence="1">Cell membrane</location>
        <topology evidence="1">Multi-pass membrane protein</topology>
    </subcellularLocation>
</comment>
<accession>A0A9E2NVK9</accession>
<keyword evidence="2" id="KW-1003">Cell membrane</keyword>
<dbReference type="InterPro" id="IPR001851">
    <property type="entry name" value="ABC_transp_permease"/>
</dbReference>
<protein>
    <recommendedName>
        <fullName evidence="10">ABC transporter permease</fullName>
    </recommendedName>
</protein>
<evidence type="ECO:0000256" key="6">
    <source>
        <dbReference type="SAM" id="Coils"/>
    </source>
</evidence>
<name>A0A9E2NVK9_9BACT</name>
<feature type="transmembrane region" description="Helical" evidence="7">
    <location>
        <begin position="128"/>
        <end position="150"/>
    </location>
</feature>
<dbReference type="Proteomes" id="UP000824247">
    <property type="component" value="Unassembled WGS sequence"/>
</dbReference>
<evidence type="ECO:0000256" key="4">
    <source>
        <dbReference type="ARBA" id="ARBA00022989"/>
    </source>
</evidence>
<keyword evidence="4 7" id="KW-1133">Transmembrane helix</keyword>
<dbReference type="PANTHER" id="PTHR47089">
    <property type="entry name" value="ABC TRANSPORTER, PERMEASE PROTEIN"/>
    <property type="match status" value="1"/>
</dbReference>
<feature type="transmembrane region" description="Helical" evidence="7">
    <location>
        <begin position="298"/>
        <end position="321"/>
    </location>
</feature>
<reference evidence="8" key="2">
    <citation type="submission" date="2021-04" db="EMBL/GenBank/DDBJ databases">
        <authorList>
            <person name="Gilroy R."/>
        </authorList>
    </citation>
    <scope>NUCLEOTIDE SEQUENCE</scope>
    <source>
        <strain evidence="8">A5-1222</strain>
    </source>
</reference>
<feature type="transmembrane region" description="Helical" evidence="7">
    <location>
        <begin position="333"/>
        <end position="355"/>
    </location>
</feature>
<proteinExistence type="predicted"/>
<evidence type="ECO:0000256" key="2">
    <source>
        <dbReference type="ARBA" id="ARBA00022475"/>
    </source>
</evidence>
<sequence>MNHFKLKSRLMLDSFLYSKQRKSASKNIFCVVISITLAVILSLIVASIIGYNPFVLIQQLFQNGFIDYQSLIINIVVLGVGALAFSFAFKAGIFNLGMSGQMLGAGLTILAISTALQDVNFPNGSGQIFMLFISIIAGGFVACLIGLLKIYLNVNEVISAILLNWIIFFSTRLIIDNYYSAEGVLLTQSFEIPEQFRFIAPGIGGWLPALIIFVILTAVILFITKFTVFGHKVQSVGFSKTASKYVGYNVNLIHIMTITISGAIAGIMGYILYTSGNTPSIPISQSVNALPEQGMNGIAIGLIAMNNPIAIAPVAFLLGLFSSSAPYLETPVAFNNLIIGLVILASAMFVILLNYKPWIYIKKKMYGLYAENYYNSYENELEALISKYYFLVNKKIGNYLILRQFTSAENELFKKYTSIINDKNLSIEQKKHANKMLNYLLSSIEKDCEKTQFKNKSIYDAYLEERQNYIGQYKKHILILKATQIFFPEVEAKNVINIKNYICDIKYIKVKSKKQEKIAHLEEKISENSNNAQKYNSKIKELLKSIEKDTKQNEEWKNKNSSRITKYYILKSKMYSNKEKIRDKYINKAKKLNIGEEQQTLLINWINDSYNESMQKEGGK</sequence>
<dbReference type="Pfam" id="PF02653">
    <property type="entry name" value="BPD_transp_2"/>
    <property type="match status" value="1"/>
</dbReference>
<evidence type="ECO:0000256" key="7">
    <source>
        <dbReference type="SAM" id="Phobius"/>
    </source>
</evidence>
<gene>
    <name evidence="8" type="ORF">H9897_00025</name>
</gene>
<feature type="coiled-coil region" evidence="6">
    <location>
        <begin position="511"/>
        <end position="559"/>
    </location>
</feature>
<reference evidence="8" key="1">
    <citation type="journal article" date="2021" name="PeerJ">
        <title>Extensive microbial diversity within the chicken gut microbiome revealed by metagenomics and culture.</title>
        <authorList>
            <person name="Gilroy R."/>
            <person name="Ravi A."/>
            <person name="Getino M."/>
            <person name="Pursley I."/>
            <person name="Horton D.L."/>
            <person name="Alikhan N.F."/>
            <person name="Baker D."/>
            <person name="Gharbi K."/>
            <person name="Hall N."/>
            <person name="Watson M."/>
            <person name="Adriaenssens E.M."/>
            <person name="Foster-Nyarko E."/>
            <person name="Jarju S."/>
            <person name="Secka A."/>
            <person name="Antonio M."/>
            <person name="Oren A."/>
            <person name="Chaudhuri R.R."/>
            <person name="La Ragione R."/>
            <person name="Hildebrand F."/>
            <person name="Pallen M.J."/>
        </authorList>
    </citation>
    <scope>NUCLEOTIDE SEQUENCE</scope>
    <source>
        <strain evidence="8">A5-1222</strain>
    </source>
</reference>